<dbReference type="Pfam" id="PF02979">
    <property type="entry name" value="NHase_alpha"/>
    <property type="match status" value="1"/>
</dbReference>
<keyword evidence="3" id="KW-0479">Metal-binding</keyword>
<dbReference type="InterPro" id="IPR023900">
    <property type="entry name" value="CN_Hdrtase_asu/SCN_Hdrlase_gsu"/>
</dbReference>
<protein>
    <recommendedName>
        <fullName evidence="2">nitrile hydratase</fullName>
        <ecNumber evidence="2">4.2.1.84</ecNumber>
    </recommendedName>
</protein>
<accession>A0ABW3VD55</accession>
<dbReference type="Gene3D" id="3.90.330.10">
    <property type="entry name" value="Nitrile hydratase alpha /Thiocyanate hydrolase gamma"/>
    <property type="match status" value="1"/>
</dbReference>
<dbReference type="InterPro" id="IPR036648">
    <property type="entry name" value="CN_Hdrase_a/SCN_Hdrase_g_sf"/>
</dbReference>
<dbReference type="GO" id="GO:0018822">
    <property type="term" value="F:nitrile hydratase activity"/>
    <property type="evidence" value="ECO:0007669"/>
    <property type="project" value="UniProtKB-EC"/>
</dbReference>
<dbReference type="PIRSF" id="PIRSF001426">
    <property type="entry name" value="NHase_alpha"/>
    <property type="match status" value="1"/>
</dbReference>
<evidence type="ECO:0000313" key="8">
    <source>
        <dbReference type="Proteomes" id="UP001597182"/>
    </source>
</evidence>
<dbReference type="EC" id="4.2.1.84" evidence="2"/>
<evidence type="ECO:0000313" key="7">
    <source>
        <dbReference type="EMBL" id="MFD1232751.1"/>
    </source>
</evidence>
<dbReference type="NCBIfam" id="TIGR01323">
    <property type="entry name" value="nitrile_alph"/>
    <property type="match status" value="1"/>
</dbReference>
<keyword evidence="4 7" id="KW-0456">Lyase</keyword>
<dbReference type="EMBL" id="JBHTMB010000039">
    <property type="protein sequence ID" value="MFD1232751.1"/>
    <property type="molecule type" value="Genomic_DNA"/>
</dbReference>
<comment type="caution">
    <text evidence="7">The sequence shown here is derived from an EMBL/GenBank/DDBJ whole genome shotgun (WGS) entry which is preliminary data.</text>
</comment>
<evidence type="ECO:0000256" key="2">
    <source>
        <dbReference type="ARBA" id="ARBA00013079"/>
    </source>
</evidence>
<evidence type="ECO:0000256" key="5">
    <source>
        <dbReference type="ARBA" id="ARBA00044877"/>
    </source>
</evidence>
<dbReference type="SUPFAM" id="SSF56209">
    <property type="entry name" value="Nitrile hydratase alpha chain"/>
    <property type="match status" value="1"/>
</dbReference>
<comment type="catalytic activity">
    <reaction evidence="5">
        <text>an aliphatic primary amide = an aliphatic nitrile + H2O</text>
        <dbReference type="Rhea" id="RHEA:12673"/>
        <dbReference type="ChEBI" id="CHEBI:15377"/>
        <dbReference type="ChEBI" id="CHEBI:65285"/>
        <dbReference type="ChEBI" id="CHEBI:80291"/>
        <dbReference type="EC" id="4.2.1.84"/>
    </reaction>
</comment>
<organism evidence="7 8">
    <name type="scientific">Pseudonocardia benzenivorans</name>
    <dbReference type="NCBI Taxonomy" id="228005"/>
    <lineage>
        <taxon>Bacteria</taxon>
        <taxon>Bacillati</taxon>
        <taxon>Actinomycetota</taxon>
        <taxon>Actinomycetes</taxon>
        <taxon>Pseudonocardiales</taxon>
        <taxon>Pseudonocardiaceae</taxon>
        <taxon>Pseudonocardia</taxon>
    </lineage>
</organism>
<sequence>MSTALNPDEHLDGSGNRISPALRTEALEQLLTERGLVDPAVMDKFIATYETAVGPLNGAKVVAKAWTDPEYKARLLAEGTAAIKELGFAGPQGEHIVVVENTDTVHNVVVCTLCSCYPWPVLGLPPAWYKDPAYRARVVREPRKVLAEMGCELGDDVEIIVRDSSAEVRWLVLPQRPAGTEDYTEEQLTALVTRDAMVGVAHVTK</sequence>
<dbReference type="InterPro" id="IPR004232">
    <property type="entry name" value="CN_Hdrtase_a/SCN_Hdrlase_g"/>
</dbReference>
<reference evidence="8" key="1">
    <citation type="journal article" date="2019" name="Int. J. Syst. Evol. Microbiol.">
        <title>The Global Catalogue of Microorganisms (GCM) 10K type strain sequencing project: providing services to taxonomists for standard genome sequencing and annotation.</title>
        <authorList>
            <consortium name="The Broad Institute Genomics Platform"/>
            <consortium name="The Broad Institute Genome Sequencing Center for Infectious Disease"/>
            <person name="Wu L."/>
            <person name="Ma J."/>
        </authorList>
    </citation>
    <scope>NUCLEOTIDE SEQUENCE [LARGE SCALE GENOMIC DNA]</scope>
    <source>
        <strain evidence="8">CCUG 49018</strain>
    </source>
</reference>
<evidence type="ECO:0000256" key="4">
    <source>
        <dbReference type="ARBA" id="ARBA00023239"/>
    </source>
</evidence>
<comment type="similarity">
    <text evidence="1">Belongs to the nitrile hydratase subunit alpha family.</text>
</comment>
<evidence type="ECO:0000256" key="1">
    <source>
        <dbReference type="ARBA" id="ARBA00009363"/>
    </source>
</evidence>
<evidence type="ECO:0000256" key="3">
    <source>
        <dbReference type="ARBA" id="ARBA00022723"/>
    </source>
</evidence>
<feature type="domain" description="Nitrile hydratase alpha/Thiocyanate hydrolase gamma" evidence="6">
    <location>
        <begin position="21"/>
        <end position="201"/>
    </location>
</feature>
<evidence type="ECO:0000259" key="6">
    <source>
        <dbReference type="Pfam" id="PF02979"/>
    </source>
</evidence>
<dbReference type="Proteomes" id="UP001597182">
    <property type="component" value="Unassembled WGS sequence"/>
</dbReference>
<gene>
    <name evidence="7" type="primary">nthA</name>
    <name evidence="7" type="ORF">ACFQ34_05600</name>
</gene>
<keyword evidence="8" id="KW-1185">Reference proteome</keyword>
<dbReference type="InterPro" id="IPR018141">
    <property type="entry name" value="Nitrile_hydratase_asu"/>
</dbReference>
<dbReference type="RefSeq" id="WP_013673798.1">
    <property type="nucleotide sequence ID" value="NZ_BAABKS010000066.1"/>
</dbReference>
<proteinExistence type="inferred from homology"/>
<name>A0ABW3VD55_9PSEU</name>